<feature type="transmembrane region" description="Helical" evidence="1">
    <location>
        <begin position="113"/>
        <end position="135"/>
    </location>
</feature>
<name>A0A5J6LCI9_9GAMM</name>
<keyword evidence="3" id="KW-1185">Reference proteome</keyword>
<keyword evidence="1" id="KW-1133">Transmembrane helix</keyword>
<proteinExistence type="predicted"/>
<dbReference type="RefSeq" id="WP_151054694.1">
    <property type="nucleotide sequence ID" value="NZ_CP044222.1"/>
</dbReference>
<feature type="transmembrane region" description="Helical" evidence="1">
    <location>
        <begin position="155"/>
        <end position="178"/>
    </location>
</feature>
<evidence type="ECO:0000313" key="2">
    <source>
        <dbReference type="EMBL" id="QEW06394.1"/>
    </source>
</evidence>
<feature type="transmembrane region" description="Helical" evidence="1">
    <location>
        <begin position="208"/>
        <end position="237"/>
    </location>
</feature>
<reference evidence="2 3" key="1">
    <citation type="submission" date="2019-09" db="EMBL/GenBank/DDBJ databases">
        <title>Nitrincola iocasae sp. nov., a bacterium isolated from the sediment collected at a cold seep field in South China Sea.</title>
        <authorList>
            <person name="Zhang H."/>
            <person name="Wang H."/>
            <person name="Li C."/>
        </authorList>
    </citation>
    <scope>NUCLEOTIDE SEQUENCE [LARGE SCALE GENOMIC DNA]</scope>
    <source>
        <strain evidence="2 3">KXZD1103</strain>
    </source>
</reference>
<sequence length="261" mass="28573">MNNNKHKDPSELPFAAPCRKLSDDAPLRWLQKGVDDLRAASRQSLVYGFLTVLLSWAMTVATMQFGSIGLYLGLVSGFVFAGPWLALTLYAISLRLERGEKVSLRLSIRDAGSVMGSAMIFAVILVIVLLVWARAANTMYIFFPEVANPSYSQLAVFLIAGISVGALFCLVVFAVSAFSLPMLIDRKADAVTAVVTSVNAVMRNKYPLMLWAVMISCLIMIAALTAWVALVVIMPVLGHASWHAYRETIDAEQWPSNALKK</sequence>
<dbReference type="KEGG" id="nik:F5I99_07680"/>
<keyword evidence="1" id="KW-0472">Membrane</keyword>
<feature type="transmembrane region" description="Helical" evidence="1">
    <location>
        <begin position="45"/>
        <end position="65"/>
    </location>
</feature>
<organism evidence="2 3">
    <name type="scientific">Nitrincola iocasae</name>
    <dbReference type="NCBI Taxonomy" id="2614693"/>
    <lineage>
        <taxon>Bacteria</taxon>
        <taxon>Pseudomonadati</taxon>
        <taxon>Pseudomonadota</taxon>
        <taxon>Gammaproteobacteria</taxon>
        <taxon>Oceanospirillales</taxon>
        <taxon>Oceanospirillaceae</taxon>
        <taxon>Nitrincola</taxon>
    </lineage>
</organism>
<dbReference type="EMBL" id="CP044222">
    <property type="protein sequence ID" value="QEW06394.1"/>
    <property type="molecule type" value="Genomic_DNA"/>
</dbReference>
<dbReference type="InterPro" id="IPR018692">
    <property type="entry name" value="DUF2189"/>
</dbReference>
<evidence type="ECO:0000256" key="1">
    <source>
        <dbReference type="SAM" id="Phobius"/>
    </source>
</evidence>
<feature type="transmembrane region" description="Helical" evidence="1">
    <location>
        <begin position="71"/>
        <end position="92"/>
    </location>
</feature>
<gene>
    <name evidence="2" type="ORF">F5I99_07680</name>
</gene>
<protein>
    <submittedName>
        <fullName evidence="2">DUF2189 domain-containing protein</fullName>
    </submittedName>
</protein>
<keyword evidence="1" id="KW-0812">Transmembrane</keyword>
<dbReference type="Pfam" id="PF09955">
    <property type="entry name" value="DUF2189"/>
    <property type="match status" value="1"/>
</dbReference>
<dbReference type="Proteomes" id="UP000325606">
    <property type="component" value="Chromosome"/>
</dbReference>
<evidence type="ECO:0000313" key="3">
    <source>
        <dbReference type="Proteomes" id="UP000325606"/>
    </source>
</evidence>
<dbReference type="AlphaFoldDB" id="A0A5J6LCI9"/>
<accession>A0A5J6LCI9</accession>